<dbReference type="SMART" id="SM00708">
    <property type="entry name" value="PhBP"/>
    <property type="match status" value="1"/>
</dbReference>
<organism evidence="2">
    <name type="scientific">Trichogramma dendrolimi</name>
    <dbReference type="NCBI Taxonomy" id="114056"/>
    <lineage>
        <taxon>Eukaryota</taxon>
        <taxon>Metazoa</taxon>
        <taxon>Ecdysozoa</taxon>
        <taxon>Arthropoda</taxon>
        <taxon>Hexapoda</taxon>
        <taxon>Insecta</taxon>
        <taxon>Pterygota</taxon>
        <taxon>Neoptera</taxon>
        <taxon>Endopterygota</taxon>
        <taxon>Hymenoptera</taxon>
        <taxon>Apocrita</taxon>
        <taxon>Proctotrupomorpha</taxon>
        <taxon>Chalcidoidea</taxon>
        <taxon>Trichogrammatidae</taxon>
        <taxon>Trichogramma</taxon>
    </lineage>
</organism>
<dbReference type="InterPro" id="IPR006170">
    <property type="entry name" value="PBP/GOBP"/>
</dbReference>
<dbReference type="Gene3D" id="1.10.238.20">
    <property type="entry name" value="Pheromone/general odorant binding protein domain"/>
    <property type="match status" value="1"/>
</dbReference>
<feature type="chain" id="PRO_5015589882" evidence="1">
    <location>
        <begin position="18"/>
        <end position="126"/>
    </location>
</feature>
<dbReference type="AlphaFoldDB" id="A0A2S0BHY8"/>
<dbReference type="GO" id="GO:0005549">
    <property type="term" value="F:odorant binding"/>
    <property type="evidence" value="ECO:0007669"/>
    <property type="project" value="InterPro"/>
</dbReference>
<dbReference type="EMBL" id="KR812303">
    <property type="protein sequence ID" value="ANG08503.1"/>
    <property type="molecule type" value="mRNA"/>
</dbReference>
<dbReference type="SMR" id="A0A2S0BHY8"/>
<evidence type="ECO:0000313" key="2">
    <source>
        <dbReference type="EMBL" id="ANG08503.1"/>
    </source>
</evidence>
<accession>A0A2S0BHY8</accession>
<protein>
    <submittedName>
        <fullName evidence="2">Odorant-binding protein 13</fullName>
    </submittedName>
</protein>
<keyword evidence="1" id="KW-0732">Signal</keyword>
<evidence type="ECO:0000256" key="1">
    <source>
        <dbReference type="SAM" id="SignalP"/>
    </source>
</evidence>
<proteinExistence type="evidence at transcript level"/>
<dbReference type="CDD" id="cd23992">
    <property type="entry name" value="PBP_GOBP"/>
    <property type="match status" value="1"/>
</dbReference>
<dbReference type="InterPro" id="IPR036728">
    <property type="entry name" value="PBP_GOBP_sf"/>
</dbReference>
<feature type="signal peptide" evidence="1">
    <location>
        <begin position="1"/>
        <end position="17"/>
    </location>
</feature>
<dbReference type="SUPFAM" id="SSF47565">
    <property type="entry name" value="Insect pheromone/odorant-binding proteins"/>
    <property type="match status" value="1"/>
</dbReference>
<dbReference type="Pfam" id="PF01395">
    <property type="entry name" value="PBP_GOBP"/>
    <property type="match status" value="1"/>
</dbReference>
<reference evidence="2" key="1">
    <citation type="submission" date="2015-05" db="EMBL/GenBank/DDBJ databases">
        <title>Transcriptome analysis and olfactory genes identification of a widely used parasitoid wasp Trichogramma dendrolimi Matsumura (Hymenoptera: Trichogrammatidae).</title>
        <authorList>
            <person name="Zhang S."/>
        </authorList>
    </citation>
    <scope>NUCLEOTIDE SEQUENCE</scope>
</reference>
<name>A0A2S0BHY8_9HYME</name>
<sequence length="126" mass="14091">MKTAAFLLVVCFVAVFAEDPIKDQAVSKDLIKACLTENGFDAAQYPAGLRNAKVPENMEQKRNCYYACMMKKMNLMKTDGALNEENLRSKFSTNLETLNKAIDTCKAQGQNDFCKLASCMMANREI</sequence>